<dbReference type="AlphaFoldDB" id="A0A2K1QP35"/>
<proteinExistence type="predicted"/>
<feature type="compositionally biased region" description="Acidic residues" evidence="1">
    <location>
        <begin position="239"/>
        <end position="251"/>
    </location>
</feature>
<dbReference type="InParanoid" id="A0A2K1QP35"/>
<dbReference type="OrthoDB" id="10650442at2759"/>
<sequence>MDTSNGRQGEGNTPSAEINDEYHNVYPSLFAAVSLLADLVLQDQVPTFQASPALKQELRYLTTSAHVVKGPVEDTPIDLLQAITDLVLKISNEGLDVSSLMYPDSATSDNQNANSMGTSNGRADYGDHELAASNPRYGPDGGPDMVRRDRRDLAHLRKQVAQRVNDYIPAKALKVTSAPSELPPPPLFTGVGAMENIAKRMEGLNERGREHGDDLPGDVSSFDENDYYSSQTQDGATSTDEEDAEMSDGSDYEPQPASLPLVKPASPSRGRQLEPLATRHMPDRPEAVLAPVLRALSPYRLGRWESKLVWNQDGDMFLARPRTTRRQ</sequence>
<feature type="compositionally biased region" description="Polar residues" evidence="1">
    <location>
        <begin position="227"/>
        <end position="238"/>
    </location>
</feature>
<evidence type="ECO:0000313" key="2">
    <source>
        <dbReference type="EMBL" id="PNS16866.1"/>
    </source>
</evidence>
<dbReference type="Proteomes" id="UP000243797">
    <property type="component" value="Unassembled WGS sequence"/>
</dbReference>
<feature type="region of interest" description="Disordered" evidence="1">
    <location>
        <begin position="207"/>
        <end position="282"/>
    </location>
</feature>
<evidence type="ECO:0000256" key="1">
    <source>
        <dbReference type="SAM" id="MobiDB-lite"/>
    </source>
</evidence>
<protein>
    <submittedName>
        <fullName evidence="2">Uncharacterized protein</fullName>
    </submittedName>
</protein>
<keyword evidence="3" id="KW-1185">Reference proteome</keyword>
<gene>
    <name evidence="2" type="ORF">CAC42_4830</name>
</gene>
<reference evidence="2 3" key="1">
    <citation type="submission" date="2017-06" db="EMBL/GenBank/DDBJ databases">
        <title>Draft genome sequence of a variant of Elsinoe murrayae.</title>
        <authorList>
            <person name="Cheng Q."/>
        </authorList>
    </citation>
    <scope>NUCLEOTIDE SEQUENCE [LARGE SCALE GENOMIC DNA]</scope>
    <source>
        <strain evidence="2 3">CQ-2017a</strain>
    </source>
</reference>
<evidence type="ECO:0000313" key="3">
    <source>
        <dbReference type="Proteomes" id="UP000243797"/>
    </source>
</evidence>
<dbReference type="EMBL" id="NKHZ01000055">
    <property type="protein sequence ID" value="PNS16866.1"/>
    <property type="molecule type" value="Genomic_DNA"/>
</dbReference>
<comment type="caution">
    <text evidence="2">The sequence shown here is derived from an EMBL/GenBank/DDBJ whole genome shotgun (WGS) entry which is preliminary data.</text>
</comment>
<organism evidence="2 3">
    <name type="scientific">Sphaceloma murrayae</name>
    <dbReference type="NCBI Taxonomy" id="2082308"/>
    <lineage>
        <taxon>Eukaryota</taxon>
        <taxon>Fungi</taxon>
        <taxon>Dikarya</taxon>
        <taxon>Ascomycota</taxon>
        <taxon>Pezizomycotina</taxon>
        <taxon>Dothideomycetes</taxon>
        <taxon>Dothideomycetidae</taxon>
        <taxon>Myriangiales</taxon>
        <taxon>Elsinoaceae</taxon>
        <taxon>Sphaceloma</taxon>
    </lineage>
</organism>
<name>A0A2K1QP35_9PEZI</name>
<accession>A0A2K1QP35</accession>